<dbReference type="InterPro" id="IPR031107">
    <property type="entry name" value="Small_HSP"/>
</dbReference>
<dbReference type="PANTHER" id="PTHR11527">
    <property type="entry name" value="HEAT-SHOCK PROTEIN 20 FAMILY MEMBER"/>
    <property type="match status" value="1"/>
</dbReference>
<comment type="caution">
    <text evidence="5">The sequence shown here is derived from an EMBL/GenBank/DDBJ whole genome shotgun (WGS) entry which is preliminary data.</text>
</comment>
<dbReference type="Proteomes" id="UP001604336">
    <property type="component" value="Unassembled WGS sequence"/>
</dbReference>
<dbReference type="PROSITE" id="PS01031">
    <property type="entry name" value="SHSP"/>
    <property type="match status" value="1"/>
</dbReference>
<dbReference type="Gene3D" id="2.60.40.790">
    <property type="match status" value="1"/>
</dbReference>
<evidence type="ECO:0000256" key="1">
    <source>
        <dbReference type="ARBA" id="ARBA00023016"/>
    </source>
</evidence>
<dbReference type="InterPro" id="IPR008978">
    <property type="entry name" value="HSP20-like_chaperone"/>
</dbReference>
<accession>A0ABD1UG38</accession>
<keyword evidence="1 5" id="KW-0346">Stress response</keyword>
<evidence type="ECO:0000259" key="4">
    <source>
        <dbReference type="PROSITE" id="PS01031"/>
    </source>
</evidence>
<proteinExistence type="inferred from homology"/>
<gene>
    <name evidence="5" type="ORF">Adt_09045</name>
</gene>
<keyword evidence="6" id="KW-1185">Reference proteome</keyword>
<organism evidence="5 6">
    <name type="scientific">Abeliophyllum distichum</name>
    <dbReference type="NCBI Taxonomy" id="126358"/>
    <lineage>
        <taxon>Eukaryota</taxon>
        <taxon>Viridiplantae</taxon>
        <taxon>Streptophyta</taxon>
        <taxon>Embryophyta</taxon>
        <taxon>Tracheophyta</taxon>
        <taxon>Spermatophyta</taxon>
        <taxon>Magnoliopsida</taxon>
        <taxon>eudicotyledons</taxon>
        <taxon>Gunneridae</taxon>
        <taxon>Pentapetalae</taxon>
        <taxon>asterids</taxon>
        <taxon>lamiids</taxon>
        <taxon>Lamiales</taxon>
        <taxon>Oleaceae</taxon>
        <taxon>Forsythieae</taxon>
        <taxon>Abeliophyllum</taxon>
    </lineage>
</organism>
<comment type="similarity">
    <text evidence="2 3">Belongs to the small heat shock protein (HSP20) family.</text>
</comment>
<evidence type="ECO:0000313" key="5">
    <source>
        <dbReference type="EMBL" id="KAL2523991.1"/>
    </source>
</evidence>
<feature type="domain" description="SHSP" evidence="4">
    <location>
        <begin position="20"/>
        <end position="129"/>
    </location>
</feature>
<protein>
    <submittedName>
        <fullName evidence="5">15.4 kDa class V heat shock protein</fullName>
    </submittedName>
</protein>
<evidence type="ECO:0000313" key="6">
    <source>
        <dbReference type="Proteomes" id="UP001604336"/>
    </source>
</evidence>
<dbReference type="Pfam" id="PF00011">
    <property type="entry name" value="HSP20"/>
    <property type="match status" value="1"/>
</dbReference>
<dbReference type="EMBL" id="JBFOLK010000003">
    <property type="protein sequence ID" value="KAL2523991.1"/>
    <property type="molecule type" value="Genomic_DNA"/>
</dbReference>
<name>A0ABD1UG38_9LAMI</name>
<reference evidence="6" key="1">
    <citation type="submission" date="2024-07" db="EMBL/GenBank/DDBJ databases">
        <title>Two chromosome-level genome assemblies of Korean endemic species Abeliophyllum distichum and Forsythia ovata (Oleaceae).</title>
        <authorList>
            <person name="Jang H."/>
        </authorList>
    </citation>
    <scope>NUCLEOTIDE SEQUENCE [LARGE SCALE GENOMIC DNA]</scope>
</reference>
<dbReference type="InterPro" id="IPR002068">
    <property type="entry name" value="A-crystallin/Hsp20_dom"/>
</dbReference>
<evidence type="ECO:0000256" key="3">
    <source>
        <dbReference type="RuleBase" id="RU003616"/>
    </source>
</evidence>
<dbReference type="SUPFAM" id="SSF49764">
    <property type="entry name" value="HSP20-like chaperones"/>
    <property type="match status" value="1"/>
</dbReference>
<sequence>MELPTLHPSYRNSFFPSPHLFPYHFIPQNYVHWTQTPESHIYSAHLPGVKKEEIRVEVEDSKYLIIRTEAADETSTEPIWSFTRKFRLPGRVDINGISAGYEDGVLTVTVPRSYVTRGFFIDPEDMPQGIHVLARAA</sequence>
<evidence type="ECO:0000256" key="2">
    <source>
        <dbReference type="PROSITE-ProRule" id="PRU00285"/>
    </source>
</evidence>
<dbReference type="AlphaFoldDB" id="A0ABD1UG38"/>